<dbReference type="OrthoDB" id="5512215at2"/>
<evidence type="ECO:0000259" key="1">
    <source>
        <dbReference type="Pfam" id="PF07110"/>
    </source>
</evidence>
<evidence type="ECO:0000313" key="2">
    <source>
        <dbReference type="EMBL" id="PCE42957.1"/>
    </source>
</evidence>
<dbReference type="GO" id="GO:0016491">
    <property type="term" value="F:oxidoreductase activity"/>
    <property type="evidence" value="ECO:0007669"/>
    <property type="project" value="InterPro"/>
</dbReference>
<dbReference type="Gene3D" id="3.30.70.100">
    <property type="match status" value="1"/>
</dbReference>
<gene>
    <name evidence="2" type="ORF">COO09_06525</name>
</gene>
<evidence type="ECO:0000313" key="3">
    <source>
        <dbReference type="Proteomes" id="UP000218934"/>
    </source>
</evidence>
<dbReference type="AlphaFoldDB" id="A0A2A4FZU4"/>
<feature type="domain" description="EthD" evidence="1">
    <location>
        <begin position="10"/>
        <end position="105"/>
    </location>
</feature>
<dbReference type="Proteomes" id="UP000218934">
    <property type="component" value="Unassembled WGS sequence"/>
</dbReference>
<proteinExistence type="predicted"/>
<keyword evidence="3" id="KW-1185">Reference proteome</keyword>
<accession>A0A2A4FZU4</accession>
<dbReference type="RefSeq" id="WP_066968984.1">
    <property type="nucleotide sequence ID" value="NZ_CP023449.1"/>
</dbReference>
<dbReference type="SUPFAM" id="SSF54909">
    <property type="entry name" value="Dimeric alpha+beta barrel"/>
    <property type="match status" value="1"/>
</dbReference>
<sequence>MKLLCLLTRKAGMTHQEFRDYYEANHVPLISRLLPFFTAYERNYLNSGYSFSPAHVEERFAGPTFDVVTEISFASVADYQRMLDALTDPTIGDPIRRDEENFLDRASLALYMVDTVSSPGALTMP</sequence>
<dbReference type="Pfam" id="PF07110">
    <property type="entry name" value="EthD"/>
    <property type="match status" value="1"/>
</dbReference>
<dbReference type="InterPro" id="IPR009799">
    <property type="entry name" value="EthD_dom"/>
</dbReference>
<reference evidence="2 3" key="1">
    <citation type="submission" date="2017-09" db="EMBL/GenBank/DDBJ databases">
        <title>The Catabolism of 3,6-Dichlorosalicylic acid is Initiated by the Cytochrome P450 Monooxygenase DsmABC in Rhizorhabdus dicambivorans Ndbn-20.</title>
        <authorList>
            <person name="Na L."/>
        </authorList>
    </citation>
    <scope>NUCLEOTIDE SEQUENCE [LARGE SCALE GENOMIC DNA]</scope>
    <source>
        <strain evidence="2 3">Ndbn-20m</strain>
    </source>
</reference>
<comment type="caution">
    <text evidence="2">The sequence shown here is derived from an EMBL/GenBank/DDBJ whole genome shotgun (WGS) entry which is preliminary data.</text>
</comment>
<name>A0A2A4FZU4_9SPHN</name>
<protein>
    <submittedName>
        <fullName evidence="2">Ethyl tert-butyl ether degradation protein EthD</fullName>
    </submittedName>
</protein>
<dbReference type="EMBL" id="NWUF01000005">
    <property type="protein sequence ID" value="PCE42957.1"/>
    <property type="molecule type" value="Genomic_DNA"/>
</dbReference>
<dbReference type="InterPro" id="IPR011008">
    <property type="entry name" value="Dimeric_a/b-barrel"/>
</dbReference>
<dbReference type="KEGG" id="rdi:CMV14_16740"/>
<organism evidence="2 3">
    <name type="scientific">Rhizorhabdus dicambivorans</name>
    <dbReference type="NCBI Taxonomy" id="1850238"/>
    <lineage>
        <taxon>Bacteria</taxon>
        <taxon>Pseudomonadati</taxon>
        <taxon>Pseudomonadota</taxon>
        <taxon>Alphaproteobacteria</taxon>
        <taxon>Sphingomonadales</taxon>
        <taxon>Sphingomonadaceae</taxon>
        <taxon>Rhizorhabdus</taxon>
    </lineage>
</organism>